<organism evidence="3 4">
    <name type="scientific">Actinomadura rubrobrunea</name>
    <dbReference type="NCBI Taxonomy" id="115335"/>
    <lineage>
        <taxon>Bacteria</taxon>
        <taxon>Bacillati</taxon>
        <taxon>Actinomycetota</taxon>
        <taxon>Actinomycetes</taxon>
        <taxon>Streptosporangiales</taxon>
        <taxon>Thermomonosporaceae</taxon>
        <taxon>Actinomadura</taxon>
    </lineage>
</organism>
<dbReference type="Gene3D" id="1.20.120.520">
    <property type="entry name" value="nmb1532 protein domain like"/>
    <property type="match status" value="1"/>
</dbReference>
<name>A0A9W6UWH0_9ACTN</name>
<evidence type="ECO:0008006" key="5">
    <source>
        <dbReference type="Google" id="ProtNLM"/>
    </source>
</evidence>
<sequence length="260" mass="27955">MTAQAAESQRATVQAIRDHHGRLGRTMADHALTVRRGADQLAELSGPRTRMVEFSRVEVLPHAAAEEETLYRAARDIPEARLLVRGMVREHELLRGLVEDLDRARTAGETAGAAVALNAMFQAHLEKENELLLPALVEAGVDLAGLLAGMHEILGDSAEAGGGGCTCSCGCGGHDDPGTPGATAELIDGELDVRALAPAQRHEQIFATFQALPPGGAFVLVNDHDPKPLSYQFAAEYPGRYTWDYLEAGPQVWRVRIGRP</sequence>
<dbReference type="InterPro" id="IPR018720">
    <property type="entry name" value="DUF2249"/>
</dbReference>
<dbReference type="AlphaFoldDB" id="A0A9W6UWH0"/>
<feature type="domain" description="Hemerythrin-like" evidence="1">
    <location>
        <begin position="13"/>
        <end position="136"/>
    </location>
</feature>
<accession>A0A9W6UWH0</accession>
<evidence type="ECO:0000313" key="3">
    <source>
        <dbReference type="EMBL" id="GLW63665.1"/>
    </source>
</evidence>
<dbReference type="RefSeq" id="WP_067914131.1">
    <property type="nucleotide sequence ID" value="NZ_BSRZ01000003.1"/>
</dbReference>
<proteinExistence type="predicted"/>
<keyword evidence="4" id="KW-1185">Reference proteome</keyword>
<dbReference type="EMBL" id="BSRZ01000003">
    <property type="protein sequence ID" value="GLW63665.1"/>
    <property type="molecule type" value="Genomic_DNA"/>
</dbReference>
<comment type="caution">
    <text evidence="3">The sequence shown here is derived from an EMBL/GenBank/DDBJ whole genome shotgun (WGS) entry which is preliminary data.</text>
</comment>
<feature type="domain" description="DUF2249" evidence="2">
    <location>
        <begin position="190"/>
        <end position="259"/>
    </location>
</feature>
<reference evidence="3" key="1">
    <citation type="submission" date="2023-02" db="EMBL/GenBank/DDBJ databases">
        <title>Actinomadura rubrobrunea NBRC 14622.</title>
        <authorList>
            <person name="Ichikawa N."/>
            <person name="Sato H."/>
            <person name="Tonouchi N."/>
        </authorList>
    </citation>
    <scope>NUCLEOTIDE SEQUENCE</scope>
    <source>
        <strain evidence="3">NBRC 14622</strain>
    </source>
</reference>
<dbReference type="Pfam" id="PF10006">
    <property type="entry name" value="DUF2249"/>
    <property type="match status" value="1"/>
</dbReference>
<dbReference type="Proteomes" id="UP001165124">
    <property type="component" value="Unassembled WGS sequence"/>
</dbReference>
<evidence type="ECO:0000313" key="4">
    <source>
        <dbReference type="Proteomes" id="UP001165124"/>
    </source>
</evidence>
<protein>
    <recommendedName>
        <fullName evidence="5">DUF2249 domain-containing protein</fullName>
    </recommendedName>
</protein>
<dbReference type="Pfam" id="PF01814">
    <property type="entry name" value="Hemerythrin"/>
    <property type="match status" value="1"/>
</dbReference>
<evidence type="ECO:0000259" key="2">
    <source>
        <dbReference type="Pfam" id="PF10006"/>
    </source>
</evidence>
<dbReference type="InterPro" id="IPR012312">
    <property type="entry name" value="Hemerythrin-like"/>
</dbReference>
<evidence type="ECO:0000259" key="1">
    <source>
        <dbReference type="Pfam" id="PF01814"/>
    </source>
</evidence>
<gene>
    <name evidence="3" type="ORF">Arub01_19090</name>
</gene>